<dbReference type="PANTHER" id="PTHR43163">
    <property type="entry name" value="DIPEPTIDE TRANSPORT SYSTEM PERMEASE PROTEIN DPPB-RELATED"/>
    <property type="match status" value="1"/>
</dbReference>
<dbReference type="GO" id="GO:0005886">
    <property type="term" value="C:plasma membrane"/>
    <property type="evidence" value="ECO:0007669"/>
    <property type="project" value="UniProtKB-SubCell"/>
</dbReference>
<keyword evidence="6 7" id="KW-0472">Membrane</keyword>
<dbReference type="EMBL" id="VFPA01000002">
    <property type="protein sequence ID" value="TQM11121.1"/>
    <property type="molecule type" value="Genomic_DNA"/>
</dbReference>
<dbReference type="Proteomes" id="UP000315677">
    <property type="component" value="Unassembled WGS sequence"/>
</dbReference>
<feature type="transmembrane region" description="Helical" evidence="7">
    <location>
        <begin position="140"/>
        <end position="165"/>
    </location>
</feature>
<comment type="subcellular location">
    <subcellularLocation>
        <location evidence="1 7">Cell membrane</location>
        <topology evidence="1 7">Multi-pass membrane protein</topology>
    </subcellularLocation>
</comment>
<dbReference type="PROSITE" id="PS50928">
    <property type="entry name" value="ABC_TM1"/>
    <property type="match status" value="1"/>
</dbReference>
<keyword evidence="3" id="KW-1003">Cell membrane</keyword>
<evidence type="ECO:0000259" key="8">
    <source>
        <dbReference type="PROSITE" id="PS50928"/>
    </source>
</evidence>
<dbReference type="RefSeq" id="WP_170231378.1">
    <property type="nucleotide sequence ID" value="NZ_VFPA01000002.1"/>
</dbReference>
<evidence type="ECO:0000256" key="2">
    <source>
        <dbReference type="ARBA" id="ARBA00022448"/>
    </source>
</evidence>
<feature type="transmembrane region" description="Helical" evidence="7">
    <location>
        <begin position="12"/>
        <end position="31"/>
    </location>
</feature>
<comment type="caution">
    <text evidence="9">The sequence shown here is derived from an EMBL/GenBank/DDBJ whole genome shotgun (WGS) entry which is preliminary data.</text>
</comment>
<evidence type="ECO:0000256" key="1">
    <source>
        <dbReference type="ARBA" id="ARBA00004651"/>
    </source>
</evidence>
<name>A0A543DP69_9PSEU</name>
<dbReference type="InterPro" id="IPR035906">
    <property type="entry name" value="MetI-like_sf"/>
</dbReference>
<keyword evidence="4 7" id="KW-0812">Transmembrane</keyword>
<dbReference type="SUPFAM" id="SSF161098">
    <property type="entry name" value="MetI-like"/>
    <property type="match status" value="1"/>
</dbReference>
<dbReference type="Gene3D" id="1.10.3720.10">
    <property type="entry name" value="MetI-like"/>
    <property type="match status" value="1"/>
</dbReference>
<accession>A0A543DP69</accession>
<feature type="domain" description="ABC transmembrane type-1" evidence="8">
    <location>
        <begin position="96"/>
        <end position="311"/>
    </location>
</feature>
<dbReference type="Pfam" id="PF19300">
    <property type="entry name" value="BPD_transp_1_N"/>
    <property type="match status" value="1"/>
</dbReference>
<organism evidence="9 10">
    <name type="scientific">Pseudonocardia kunmingensis</name>
    <dbReference type="NCBI Taxonomy" id="630975"/>
    <lineage>
        <taxon>Bacteria</taxon>
        <taxon>Bacillati</taxon>
        <taxon>Actinomycetota</taxon>
        <taxon>Actinomycetes</taxon>
        <taxon>Pseudonocardiales</taxon>
        <taxon>Pseudonocardiaceae</taxon>
        <taxon>Pseudonocardia</taxon>
    </lineage>
</organism>
<proteinExistence type="inferred from homology"/>
<feature type="transmembrane region" description="Helical" evidence="7">
    <location>
        <begin position="242"/>
        <end position="268"/>
    </location>
</feature>
<keyword evidence="2 7" id="KW-0813">Transport</keyword>
<feature type="transmembrane region" description="Helical" evidence="7">
    <location>
        <begin position="96"/>
        <end position="120"/>
    </location>
</feature>
<evidence type="ECO:0000256" key="5">
    <source>
        <dbReference type="ARBA" id="ARBA00022989"/>
    </source>
</evidence>
<feature type="transmembrane region" description="Helical" evidence="7">
    <location>
        <begin position="177"/>
        <end position="198"/>
    </location>
</feature>
<dbReference type="AlphaFoldDB" id="A0A543DP69"/>
<gene>
    <name evidence="9" type="ORF">FB558_3667</name>
</gene>
<reference evidence="9 10" key="1">
    <citation type="submission" date="2019-06" db="EMBL/GenBank/DDBJ databases">
        <title>Sequencing the genomes of 1000 actinobacteria strains.</title>
        <authorList>
            <person name="Klenk H.-P."/>
        </authorList>
    </citation>
    <scope>NUCLEOTIDE SEQUENCE [LARGE SCALE GENOMIC DNA]</scope>
    <source>
        <strain evidence="9 10">DSM 45301</strain>
    </source>
</reference>
<dbReference type="GO" id="GO:0055085">
    <property type="term" value="P:transmembrane transport"/>
    <property type="evidence" value="ECO:0007669"/>
    <property type="project" value="InterPro"/>
</dbReference>
<feature type="transmembrane region" description="Helical" evidence="7">
    <location>
        <begin position="288"/>
        <end position="314"/>
    </location>
</feature>
<evidence type="ECO:0000256" key="4">
    <source>
        <dbReference type="ARBA" id="ARBA00022692"/>
    </source>
</evidence>
<protein>
    <submittedName>
        <fullName evidence="9">Peptide/nickel transport system permease protein</fullName>
    </submittedName>
</protein>
<comment type="similarity">
    <text evidence="7">Belongs to the binding-protein-dependent transport system permease family.</text>
</comment>
<evidence type="ECO:0000256" key="3">
    <source>
        <dbReference type="ARBA" id="ARBA00022475"/>
    </source>
</evidence>
<evidence type="ECO:0000256" key="7">
    <source>
        <dbReference type="RuleBase" id="RU363032"/>
    </source>
</evidence>
<evidence type="ECO:0000313" key="10">
    <source>
        <dbReference type="Proteomes" id="UP000315677"/>
    </source>
</evidence>
<evidence type="ECO:0000256" key="6">
    <source>
        <dbReference type="ARBA" id="ARBA00023136"/>
    </source>
</evidence>
<dbReference type="PANTHER" id="PTHR43163:SF9">
    <property type="entry name" value="ABC TRANSPORTER PERMEASE PROTEIN"/>
    <property type="match status" value="1"/>
</dbReference>
<keyword evidence="5 7" id="KW-1133">Transmembrane helix</keyword>
<keyword evidence="10" id="KW-1185">Reference proteome</keyword>
<dbReference type="InterPro" id="IPR000515">
    <property type="entry name" value="MetI-like"/>
</dbReference>
<dbReference type="Pfam" id="PF00528">
    <property type="entry name" value="BPD_transp_1"/>
    <property type="match status" value="1"/>
</dbReference>
<sequence length="321" mass="34045">MNARYITWRLTQVVPTCVGILLVGFLLIHAAPGDPVLALAGQNGDAAYYAFMREKFGLDEPLPTQLAVYTGNVLQADFGDSYVQGRPAMDAILERLPATVLLTGAALMLSTVGGIAFGLLAASRPWGVRDVGVSTMSLGLYAAPVFWVGQLAVLTLALGLGVFPIQGMTTARDPATGWALVLDIAHHLALPALVLAAAELAAISRLTRAGLVEELGRDHIRTARAKGVPEHAVLLKHGLRRALLPVVTVIGGRVGHLVSGAIVVEVVFGWPGIGQLLLSSMQNRDAPIVLGVFVIVALTVVLANLVTDFLYAFLDPRIRYR</sequence>
<dbReference type="InterPro" id="IPR045621">
    <property type="entry name" value="BPD_transp_1_N"/>
</dbReference>
<evidence type="ECO:0000313" key="9">
    <source>
        <dbReference type="EMBL" id="TQM11121.1"/>
    </source>
</evidence>